<reference evidence="2" key="1">
    <citation type="submission" date="2020-05" db="EMBL/GenBank/DDBJ databases">
        <authorList>
            <person name="Chiriac C."/>
            <person name="Salcher M."/>
            <person name="Ghai R."/>
            <person name="Kavagutti S V."/>
        </authorList>
    </citation>
    <scope>NUCLEOTIDE SEQUENCE</scope>
</reference>
<evidence type="ECO:0000313" key="3">
    <source>
        <dbReference type="EMBL" id="CAB4711472.1"/>
    </source>
</evidence>
<evidence type="ECO:0000313" key="2">
    <source>
        <dbReference type="EMBL" id="CAB4689724.1"/>
    </source>
</evidence>
<name>A0A6J6NZ36_9ZZZZ</name>
<proteinExistence type="predicted"/>
<protein>
    <submittedName>
        <fullName evidence="2">Unannotated protein</fullName>
    </submittedName>
</protein>
<sequence>MKWILGVLSGLLLFSVLAQNQTIGDLRAQLKDAKAASAVPAPAPDATAVDPAVDPAPEPSTDPGSTPSLTPDATTPDATTPATSATASPTASATTTQTRPTPKTVWSGDTSQCNKFDQSSEWWQYTHAYLSDPKKYSAYKIWFLNSQSYVNTFAYCFDKGFVNKVNEIASTIP</sequence>
<feature type="compositionally biased region" description="Low complexity" evidence="1">
    <location>
        <begin position="39"/>
        <end position="53"/>
    </location>
</feature>
<organism evidence="2">
    <name type="scientific">freshwater metagenome</name>
    <dbReference type="NCBI Taxonomy" id="449393"/>
    <lineage>
        <taxon>unclassified sequences</taxon>
        <taxon>metagenomes</taxon>
        <taxon>ecological metagenomes</taxon>
    </lineage>
</organism>
<accession>A0A6J6NZ36</accession>
<dbReference type="EMBL" id="CAEZXB010000060">
    <property type="protein sequence ID" value="CAB4689724.1"/>
    <property type="molecule type" value="Genomic_DNA"/>
</dbReference>
<feature type="region of interest" description="Disordered" evidence="1">
    <location>
        <begin position="39"/>
        <end position="112"/>
    </location>
</feature>
<evidence type="ECO:0000256" key="1">
    <source>
        <dbReference type="SAM" id="MobiDB-lite"/>
    </source>
</evidence>
<feature type="compositionally biased region" description="Low complexity" evidence="1">
    <location>
        <begin position="65"/>
        <end position="104"/>
    </location>
</feature>
<dbReference type="AlphaFoldDB" id="A0A6J6NZ36"/>
<gene>
    <name evidence="2" type="ORF">UFOPK2342_01699</name>
    <name evidence="3" type="ORF">UFOPK2423_01750</name>
    <name evidence="4" type="ORF">UFOPK4367_01317</name>
</gene>
<evidence type="ECO:0000313" key="4">
    <source>
        <dbReference type="EMBL" id="CAB5077687.1"/>
    </source>
</evidence>
<dbReference type="EMBL" id="CAEZXN010000081">
    <property type="protein sequence ID" value="CAB4711472.1"/>
    <property type="molecule type" value="Genomic_DNA"/>
</dbReference>
<dbReference type="EMBL" id="CAFBRC010000108">
    <property type="protein sequence ID" value="CAB5077687.1"/>
    <property type="molecule type" value="Genomic_DNA"/>
</dbReference>